<evidence type="ECO:0000313" key="2">
    <source>
        <dbReference type="Proteomes" id="UP001173802"/>
    </source>
</evidence>
<dbReference type="Proteomes" id="UP001173802">
    <property type="component" value="Unassembled WGS sequence"/>
</dbReference>
<accession>A0ACC6FU85</accession>
<keyword evidence="2" id="KW-1185">Reference proteome</keyword>
<evidence type="ECO:0000313" key="1">
    <source>
        <dbReference type="EMBL" id="MDL0082261.1"/>
    </source>
</evidence>
<dbReference type="EMBL" id="JANURN010000005">
    <property type="protein sequence ID" value="MDL0082261.1"/>
    <property type="molecule type" value="Genomic_DNA"/>
</dbReference>
<gene>
    <name evidence="1" type="ORF">NYG90_06200</name>
</gene>
<protein>
    <submittedName>
        <fullName evidence="1">PD-(D/E)XK nuclease family protein</fullName>
    </submittedName>
</protein>
<sequence length="435" mass="51593">MEYGRFFERVKGFLEQAEKHKRRGNNDFNPYLQMWSKNDEVRLHSRLICGFLNPLGKHYQGDVFLEEFLQCVGLREWFGNASNARVYKEYKNIDVYITNGEKHIIIENKIWAEDQPRQIERYIESIVKEQSKDFNEIETSEIDSNDNVEYSELESSENVTQQELSEMYENIAVLYLAPYKRNPSKSSLGKWEIQGEYLVNNQGDKVRFKAISYKNEILKWIENSQAKVGCITNLNAALLFYKDVVQIITKTKENTMSVAKFLTDKKDNTMQENMEIVFEIIKNKDKIIESYCEVIIEKHREQIESKGFEIVKTSKNKKMGSWGKNDLSYPFMIKPKDCGKYYFAFCVEHYIQKEKYNCYGVRIFEQDLNDNLDDNISSKIIDYLNVKFVWWLNYDKNFWWYAFDTSIAELEFNLQAFLDSSEIKSLNEKLKSYQG</sequence>
<reference evidence="1 2" key="1">
    <citation type="journal article" date="2023" name="Microorganisms">
        <title>Isolation and Genomic Characteristics of Cat-Borne Campylobacter felis sp. nov. and Sheep-Borne Campylobacter ovis sp. nov.</title>
        <authorList>
            <person name="Wang H."/>
            <person name="Li Y."/>
            <person name="Gu Y."/>
            <person name="Zhou G."/>
            <person name="Chen X."/>
            <person name="Zhang X."/>
            <person name="Shao Z."/>
            <person name="Zhang J."/>
            <person name="Zhang M."/>
        </authorList>
    </citation>
    <scope>NUCLEOTIDE SEQUENCE [LARGE SCALE GENOMIC DNA]</scope>
    <source>
        <strain evidence="1 2">XJK30-2</strain>
    </source>
</reference>
<comment type="caution">
    <text evidence="1">The sequence shown here is derived from an EMBL/GenBank/DDBJ whole genome shotgun (WGS) entry which is preliminary data.</text>
</comment>
<proteinExistence type="predicted"/>
<organism evidence="1 2">
    <name type="scientific">Helicobacter zhangjianzhongii</name>
    <dbReference type="NCBI Taxonomy" id="2974574"/>
    <lineage>
        <taxon>Bacteria</taxon>
        <taxon>Pseudomonadati</taxon>
        <taxon>Campylobacterota</taxon>
        <taxon>Epsilonproteobacteria</taxon>
        <taxon>Campylobacterales</taxon>
        <taxon>Helicobacteraceae</taxon>
        <taxon>Helicobacter</taxon>
    </lineage>
</organism>
<name>A0ACC6FU85_9HELI</name>